<dbReference type="PROSITE" id="PS51687">
    <property type="entry name" value="SAM_MT_RNA_M5U"/>
    <property type="match status" value="1"/>
</dbReference>
<keyword evidence="2 4" id="KW-0808">Transferase</keyword>
<sequence length="267" mass="29888">MLNKNKVKSYDAKVQQGIRFMILRGFDHHFQCTLVTGDEPLNESVADELINIPDLVSLNQSINTTKDSYELFGSQVTCLRGSKGIDVQLGQYHYRLSPKAFFQLNVYQAEKIYLQVASHIKNAGLVVDAYCGIGSMTMFLKDQAKRVIGIENNKDAIRDAVVTARLNNAVNCEFIAGDAAEQLKRISQKHSIDVLVVNPPRSGMSDDMLESVMLTKAKQLLYVSCNPSTLAKNLAVLGKHYRIDKISPFDMFSYTPLVETVVSLYRK</sequence>
<reference evidence="4" key="1">
    <citation type="submission" date="2019-08" db="EMBL/GenBank/DDBJ databases">
        <authorList>
            <person name="Kucharzyk K."/>
            <person name="Murdoch R.W."/>
            <person name="Higgins S."/>
            <person name="Loffler F."/>
        </authorList>
    </citation>
    <scope>NUCLEOTIDE SEQUENCE</scope>
</reference>
<evidence type="ECO:0000256" key="2">
    <source>
        <dbReference type="ARBA" id="ARBA00022679"/>
    </source>
</evidence>
<dbReference type="EMBL" id="VSSQ01058739">
    <property type="protein sequence ID" value="MPN12397.1"/>
    <property type="molecule type" value="Genomic_DNA"/>
</dbReference>
<dbReference type="PROSITE" id="PS01230">
    <property type="entry name" value="TRMA_1"/>
    <property type="match status" value="1"/>
</dbReference>
<dbReference type="InterPro" id="IPR030390">
    <property type="entry name" value="MeTrfase_TrmA_AS"/>
</dbReference>
<evidence type="ECO:0000313" key="4">
    <source>
        <dbReference type="EMBL" id="MPN12397.1"/>
    </source>
</evidence>
<dbReference type="PANTHER" id="PTHR11061">
    <property type="entry name" value="RNA M5U METHYLTRANSFERASE"/>
    <property type="match status" value="1"/>
</dbReference>
<protein>
    <submittedName>
        <fullName evidence="4">23S rRNA (Uracil-C(5))-methyltransferase RlmCD</fullName>
        <ecNumber evidence="4">2.1.1.189</ecNumber>
    </submittedName>
</protein>
<dbReference type="GO" id="GO:0070475">
    <property type="term" value="P:rRNA base methylation"/>
    <property type="evidence" value="ECO:0007669"/>
    <property type="project" value="TreeGrafter"/>
</dbReference>
<organism evidence="4">
    <name type="scientific">bioreactor metagenome</name>
    <dbReference type="NCBI Taxonomy" id="1076179"/>
    <lineage>
        <taxon>unclassified sequences</taxon>
        <taxon>metagenomes</taxon>
        <taxon>ecological metagenomes</taxon>
    </lineage>
</organism>
<comment type="caution">
    <text evidence="4">The sequence shown here is derived from an EMBL/GenBank/DDBJ whole genome shotgun (WGS) entry which is preliminary data.</text>
</comment>
<accession>A0A645FDL0</accession>
<dbReference type="PANTHER" id="PTHR11061:SF30">
    <property type="entry name" value="TRNA (URACIL(54)-C(5))-METHYLTRANSFERASE"/>
    <property type="match status" value="1"/>
</dbReference>
<dbReference type="InterPro" id="IPR029063">
    <property type="entry name" value="SAM-dependent_MTases_sf"/>
</dbReference>
<dbReference type="Pfam" id="PF05958">
    <property type="entry name" value="tRNA_U5-meth_tr"/>
    <property type="match status" value="1"/>
</dbReference>
<gene>
    <name evidence="4" type="primary">rlmCD_44</name>
    <name evidence="4" type="ORF">SDC9_159715</name>
</gene>
<dbReference type="SUPFAM" id="SSF53335">
    <property type="entry name" value="S-adenosyl-L-methionine-dependent methyltransferases"/>
    <property type="match status" value="1"/>
</dbReference>
<dbReference type="GO" id="GO:0070041">
    <property type="term" value="F:rRNA (uridine-C5-)-methyltransferase activity"/>
    <property type="evidence" value="ECO:0007669"/>
    <property type="project" value="TreeGrafter"/>
</dbReference>
<dbReference type="InterPro" id="IPR010280">
    <property type="entry name" value="U5_MeTrfase_fam"/>
</dbReference>
<dbReference type="Gene3D" id="3.40.50.150">
    <property type="entry name" value="Vaccinia Virus protein VP39"/>
    <property type="match status" value="1"/>
</dbReference>
<evidence type="ECO:0000256" key="3">
    <source>
        <dbReference type="ARBA" id="ARBA00022691"/>
    </source>
</evidence>
<dbReference type="CDD" id="cd02440">
    <property type="entry name" value="AdoMet_MTases"/>
    <property type="match status" value="1"/>
</dbReference>
<dbReference type="EC" id="2.1.1.189" evidence="4"/>
<dbReference type="Gene3D" id="2.40.50.1070">
    <property type="match status" value="1"/>
</dbReference>
<proteinExistence type="predicted"/>
<dbReference type="AlphaFoldDB" id="A0A645FDL0"/>
<keyword evidence="1 4" id="KW-0489">Methyltransferase</keyword>
<name>A0A645FDL0_9ZZZZ</name>
<keyword evidence="3" id="KW-0949">S-adenosyl-L-methionine</keyword>
<evidence type="ECO:0000256" key="1">
    <source>
        <dbReference type="ARBA" id="ARBA00022603"/>
    </source>
</evidence>